<comment type="caution">
    <text evidence="2">The sequence shown here is derived from an EMBL/GenBank/DDBJ whole genome shotgun (WGS) entry which is preliminary data.</text>
</comment>
<dbReference type="Proteomes" id="UP000703269">
    <property type="component" value="Unassembled WGS sequence"/>
</dbReference>
<gene>
    <name evidence="2" type="ORF">PsYK624_070370</name>
</gene>
<dbReference type="EMBL" id="BPQB01000018">
    <property type="protein sequence ID" value="GJE90891.1"/>
    <property type="molecule type" value="Genomic_DNA"/>
</dbReference>
<feature type="compositionally biased region" description="Basic and acidic residues" evidence="1">
    <location>
        <begin position="535"/>
        <end position="545"/>
    </location>
</feature>
<evidence type="ECO:0000256" key="1">
    <source>
        <dbReference type="SAM" id="MobiDB-lite"/>
    </source>
</evidence>
<keyword evidence="3" id="KW-1185">Reference proteome</keyword>
<feature type="region of interest" description="Disordered" evidence="1">
    <location>
        <begin position="137"/>
        <end position="201"/>
    </location>
</feature>
<protein>
    <submittedName>
        <fullName evidence="2">Uncharacterized protein</fullName>
    </submittedName>
</protein>
<proteinExistence type="predicted"/>
<feature type="region of interest" description="Disordered" evidence="1">
    <location>
        <begin position="1"/>
        <end position="68"/>
    </location>
</feature>
<feature type="region of interest" description="Disordered" evidence="1">
    <location>
        <begin position="535"/>
        <end position="564"/>
    </location>
</feature>
<organism evidence="2 3">
    <name type="scientific">Phanerochaete sordida</name>
    <dbReference type="NCBI Taxonomy" id="48140"/>
    <lineage>
        <taxon>Eukaryota</taxon>
        <taxon>Fungi</taxon>
        <taxon>Dikarya</taxon>
        <taxon>Basidiomycota</taxon>
        <taxon>Agaricomycotina</taxon>
        <taxon>Agaricomycetes</taxon>
        <taxon>Polyporales</taxon>
        <taxon>Phanerochaetaceae</taxon>
        <taxon>Phanerochaete</taxon>
    </lineage>
</organism>
<feature type="region of interest" description="Disordered" evidence="1">
    <location>
        <begin position="331"/>
        <end position="396"/>
    </location>
</feature>
<evidence type="ECO:0000313" key="3">
    <source>
        <dbReference type="Proteomes" id="UP000703269"/>
    </source>
</evidence>
<accession>A0A9P3G9Q7</accession>
<name>A0A9P3G9Q7_9APHY</name>
<dbReference type="AlphaFoldDB" id="A0A9P3G9Q7"/>
<sequence>MVRRSAKSTAGVRAAEKDSGWSTESTRAVKAAARRRDGARIAGRSNIETACRASGEPRTTSAARRRRWQQSAAAVEAFTRQCLPSTTWPPAAETPEICRQKHANSKESARDFYAVKRPSCAGQRAAAMAVRRSCVRRAGAGRRDDVADGAAKNAPRALRPHWSARGGTPPATAKSLPSPNLASGGRRSARSATKNARNAFDFDAKSTKGSARGAHVQWRRGCRRSGRVEGCRRDTAVDGSSSKAQSSLPQIGLRRVWPRKSGVENVAKGSRMRPRSRRRKRSWAAQRAGEIARATAWMAWMARCGCVHGRKRSGCASDFARRGRTACCERTHQQRVDGLSQGTPGADGGGKRSRLRGTPIPPRREPGNRKTLSTGKAKQRAHAKTMDGRGASVDQRHTRMVPNSLATRSRYRSRHPRNAQRARACVPATCQPHGARPTAHLFAPRKCHSSTRARTDLATGAPGPPLLHAQTLRQRPVLHAVRAPVRQHVRLVRTQERRARVWAADPPPPDVDAQRHERELLDERVLALRERAHLGEGHALEEDRAGLPALDEQLEVAPAAEAAR</sequence>
<reference evidence="2 3" key="1">
    <citation type="submission" date="2021-08" db="EMBL/GenBank/DDBJ databases">
        <title>Draft Genome Sequence of Phanerochaete sordida strain YK-624.</title>
        <authorList>
            <person name="Mori T."/>
            <person name="Dohra H."/>
            <person name="Suzuki T."/>
            <person name="Kawagishi H."/>
            <person name="Hirai H."/>
        </authorList>
    </citation>
    <scope>NUCLEOTIDE SEQUENCE [LARGE SCALE GENOMIC DNA]</scope>
    <source>
        <strain evidence="2 3">YK-624</strain>
    </source>
</reference>
<evidence type="ECO:0000313" key="2">
    <source>
        <dbReference type="EMBL" id="GJE90891.1"/>
    </source>
</evidence>